<dbReference type="EMBL" id="CP046276">
    <property type="protein sequence ID" value="QGS52029.1"/>
    <property type="molecule type" value="Genomic_DNA"/>
</dbReference>
<dbReference type="AlphaFoldDB" id="A0A6I6C9A0"/>
<dbReference type="RefSeq" id="WP_156006578.1">
    <property type="nucleotide sequence ID" value="NZ_CP046276.1"/>
</dbReference>
<name>A0A6I6C9A0_9MOLU</name>
<dbReference type="KEGG" id="stab:STABA_v1c06680"/>
<reference evidence="1 2" key="1">
    <citation type="submission" date="2019-11" db="EMBL/GenBank/DDBJ databases">
        <title>Complete genome sequence of Spiroplasma tabanidicola TAUS-1 (DSM 22603).</title>
        <authorList>
            <person name="Huang C.-T."/>
            <person name="Lin Y.-C."/>
            <person name="Kuo C.-H."/>
        </authorList>
    </citation>
    <scope>NUCLEOTIDE SEQUENCE [LARGE SCALE GENOMIC DNA]</scope>
    <source>
        <strain evidence="1 2">TAUS-1</strain>
    </source>
</reference>
<accession>A0A6I6C9A0</accession>
<evidence type="ECO:0000313" key="2">
    <source>
        <dbReference type="Proteomes" id="UP000424468"/>
    </source>
</evidence>
<organism evidence="1 2">
    <name type="scientific">Spiroplasma tabanidicola</name>
    <dbReference type="NCBI Taxonomy" id="324079"/>
    <lineage>
        <taxon>Bacteria</taxon>
        <taxon>Bacillati</taxon>
        <taxon>Mycoplasmatota</taxon>
        <taxon>Mollicutes</taxon>
        <taxon>Entomoplasmatales</taxon>
        <taxon>Spiroplasmataceae</taxon>
        <taxon>Spiroplasma</taxon>
    </lineage>
</organism>
<proteinExistence type="predicted"/>
<gene>
    <name evidence="1" type="ORF">STABA_v1c06680</name>
</gene>
<keyword evidence="2" id="KW-1185">Reference proteome</keyword>
<dbReference type="Proteomes" id="UP000424468">
    <property type="component" value="Chromosome"/>
</dbReference>
<evidence type="ECO:0000313" key="1">
    <source>
        <dbReference type="EMBL" id="QGS52029.1"/>
    </source>
</evidence>
<sequence>MKEIKNLVIDDEDLKDFYDYKDIRGMKTYLYLADLLSFITQREAINYKEVRSIIIYDKRIKNILYRYFANIEDFLKALIFDHFIIINGKYIKNDVIDDFSVFEKFNIIKKNENKDGWSQILFSLMKNEIVDHNVLVDLHTLKDFRNKVMHYNFILVESLKNNEFNFDWLDYNLDLFLSYLPEKYHKSFVTKINNAKLGLQIQEEFVLNELTYDDTFLLQDLEFKNKKK</sequence>
<dbReference type="OrthoDB" id="389124at2"/>
<protein>
    <submittedName>
        <fullName evidence="1">Uncharacterized protein</fullName>
    </submittedName>
</protein>